<reference evidence="1 2" key="1">
    <citation type="submission" date="2020-08" db="EMBL/GenBank/DDBJ databases">
        <title>A Genomic Blueprint of the Chicken Gut Microbiome.</title>
        <authorList>
            <person name="Gilroy R."/>
            <person name="Ravi A."/>
            <person name="Getino M."/>
            <person name="Pursley I."/>
            <person name="Horton D.L."/>
            <person name="Alikhan N.-F."/>
            <person name="Baker D."/>
            <person name="Gharbi K."/>
            <person name="Hall N."/>
            <person name="Watson M."/>
            <person name="Adriaenssens E.M."/>
            <person name="Foster-Nyarko E."/>
            <person name="Jarju S."/>
            <person name="Secka A."/>
            <person name="Antonio M."/>
            <person name="Oren A."/>
            <person name="Chaudhuri R."/>
            <person name="La Ragione R.M."/>
            <person name="Hildebrand F."/>
            <person name="Pallen M.J."/>
        </authorList>
    </citation>
    <scope>NUCLEOTIDE SEQUENCE [LARGE SCALE GENOMIC DNA]</scope>
    <source>
        <strain evidence="1 2">Sa1BUA2</strain>
    </source>
</reference>
<comment type="caution">
    <text evidence="1">The sequence shown here is derived from an EMBL/GenBank/DDBJ whole genome shotgun (WGS) entry which is preliminary data.</text>
</comment>
<keyword evidence="2" id="KW-1185">Reference proteome</keyword>
<name>A0ABR8VPX7_9BACI</name>
<accession>A0ABR8VPX7</accession>
<dbReference type="EMBL" id="JACSPV010000038">
    <property type="protein sequence ID" value="MBD8006815.1"/>
    <property type="molecule type" value="Genomic_DNA"/>
</dbReference>
<gene>
    <name evidence="1" type="ORF">H9631_17230</name>
</gene>
<sequence length="79" mass="9120">MEWFLKQSLKAINIEGIEDISWTVGECVLIKLRVGPRENWPADSLQKIVDRLMAVTEYEGVPDIVAQRLGKRIQRNILK</sequence>
<protein>
    <submittedName>
        <fullName evidence="1">Uncharacterized protein</fullName>
    </submittedName>
</protein>
<dbReference type="RefSeq" id="WP_191814980.1">
    <property type="nucleotide sequence ID" value="NZ_JACSPV010000038.1"/>
</dbReference>
<evidence type="ECO:0000313" key="1">
    <source>
        <dbReference type="EMBL" id="MBD8006815.1"/>
    </source>
</evidence>
<dbReference type="Proteomes" id="UP000648182">
    <property type="component" value="Unassembled WGS sequence"/>
</dbReference>
<organism evidence="1 2">
    <name type="scientific">Bacillus norwichensis</name>
    <dbReference type="NCBI Taxonomy" id="2762217"/>
    <lineage>
        <taxon>Bacteria</taxon>
        <taxon>Bacillati</taxon>
        <taxon>Bacillota</taxon>
        <taxon>Bacilli</taxon>
        <taxon>Bacillales</taxon>
        <taxon>Bacillaceae</taxon>
        <taxon>Bacillus</taxon>
    </lineage>
</organism>
<evidence type="ECO:0000313" key="2">
    <source>
        <dbReference type="Proteomes" id="UP000648182"/>
    </source>
</evidence>
<proteinExistence type="predicted"/>